<reference evidence="4 5" key="1">
    <citation type="journal article" date="2020" name="ISME J.">
        <title>Uncovering the hidden diversity of litter-decomposition mechanisms in mushroom-forming fungi.</title>
        <authorList>
            <person name="Floudas D."/>
            <person name="Bentzer J."/>
            <person name="Ahren D."/>
            <person name="Johansson T."/>
            <person name="Persson P."/>
            <person name="Tunlid A."/>
        </authorList>
    </citation>
    <scope>NUCLEOTIDE SEQUENCE [LARGE SCALE GENOMIC DNA]</scope>
    <source>
        <strain evidence="4 5">CBS 406.79</strain>
    </source>
</reference>
<keyword evidence="5" id="KW-1185">Reference proteome</keyword>
<dbReference type="EMBL" id="JAACJN010000007">
    <property type="protein sequence ID" value="KAF5392093.1"/>
    <property type="molecule type" value="Genomic_DNA"/>
</dbReference>
<feature type="region of interest" description="Disordered" evidence="1">
    <location>
        <begin position="43"/>
        <end position="84"/>
    </location>
</feature>
<dbReference type="OrthoDB" id="5569309at2759"/>
<dbReference type="GO" id="GO:0016020">
    <property type="term" value="C:membrane"/>
    <property type="evidence" value="ECO:0007669"/>
    <property type="project" value="TreeGrafter"/>
</dbReference>
<accession>A0A8H5MFH3</accession>
<evidence type="ECO:0000259" key="3">
    <source>
        <dbReference type="Pfam" id="PF02037"/>
    </source>
</evidence>
<dbReference type="InterPro" id="IPR003034">
    <property type="entry name" value="SAP_dom"/>
</dbReference>
<feature type="transmembrane region" description="Helical" evidence="2">
    <location>
        <begin position="274"/>
        <end position="297"/>
    </location>
</feature>
<evidence type="ECO:0000313" key="5">
    <source>
        <dbReference type="Proteomes" id="UP000518752"/>
    </source>
</evidence>
<proteinExistence type="predicted"/>
<dbReference type="PANTHER" id="PTHR41807">
    <property type="entry name" value="GLUTATHIONE TRANSFERASE 3"/>
    <property type="match status" value="1"/>
</dbReference>
<keyword evidence="2" id="KW-0472">Membrane</keyword>
<feature type="domain" description="SAP" evidence="3">
    <location>
        <begin position="10"/>
        <end position="40"/>
    </location>
</feature>
<organism evidence="4 5">
    <name type="scientific">Collybiopsis confluens</name>
    <dbReference type="NCBI Taxonomy" id="2823264"/>
    <lineage>
        <taxon>Eukaryota</taxon>
        <taxon>Fungi</taxon>
        <taxon>Dikarya</taxon>
        <taxon>Basidiomycota</taxon>
        <taxon>Agaricomycotina</taxon>
        <taxon>Agaricomycetes</taxon>
        <taxon>Agaricomycetidae</taxon>
        <taxon>Agaricales</taxon>
        <taxon>Marasmiineae</taxon>
        <taxon>Omphalotaceae</taxon>
        <taxon>Collybiopsis</taxon>
    </lineage>
</organism>
<sequence>MFSGALQPKKKVELQSIAVALNLDTSGTKDDIYNRIKTHLDENESDLEDDPQFSGLFDSRRRRRKQSAPPLSKRSNGDMHGSRKVVAMDPVYESTPAKDLSDVSAFLKNPANDASPSSPYKRRMTRSSLAIAGTPSSLPPLPDSPDTSTMVDRSLVDRTIIEPITVPRVSSMLQAVKRKQATAIHNTNQALFNARTFLSNSTTIWSSFVLVQLLYVYVSIVPWQYLHIPFHAASTAPSGIPPSTVVPPADSSQSWNLISVTIPYPPLATFESQMFWIIMLHWFIPTLLIPAVAGILISFKPRLPAPQVTLSESRELTRIVRADEVENEDEEEVVVRPRLVVPFDTLTASIVQLAAQIAYTFPTYKSFALTSTTTPTITSVDILGFRWRVLFASVGLAFAFAEAINGAGLLGSSQLNQASSSTALQPYGTVDTVVESEVD</sequence>
<comment type="caution">
    <text evidence="4">The sequence shown here is derived from an EMBL/GenBank/DDBJ whole genome shotgun (WGS) entry which is preliminary data.</text>
</comment>
<evidence type="ECO:0000256" key="2">
    <source>
        <dbReference type="SAM" id="Phobius"/>
    </source>
</evidence>
<protein>
    <recommendedName>
        <fullName evidence="3">SAP domain-containing protein</fullName>
    </recommendedName>
</protein>
<feature type="transmembrane region" description="Helical" evidence="2">
    <location>
        <begin position="204"/>
        <end position="225"/>
    </location>
</feature>
<dbReference type="InterPro" id="IPR038872">
    <property type="entry name" value="Put_GTT3"/>
</dbReference>
<dbReference type="Proteomes" id="UP000518752">
    <property type="component" value="Unassembled WGS sequence"/>
</dbReference>
<dbReference type="Pfam" id="PF02037">
    <property type="entry name" value="SAP"/>
    <property type="match status" value="1"/>
</dbReference>
<keyword evidence="2" id="KW-0812">Transmembrane</keyword>
<feature type="region of interest" description="Disordered" evidence="1">
    <location>
        <begin position="131"/>
        <end position="150"/>
    </location>
</feature>
<name>A0A8H5MFH3_9AGAR</name>
<dbReference type="AlphaFoldDB" id="A0A8H5MFH3"/>
<evidence type="ECO:0000256" key="1">
    <source>
        <dbReference type="SAM" id="MobiDB-lite"/>
    </source>
</evidence>
<evidence type="ECO:0000313" key="4">
    <source>
        <dbReference type="EMBL" id="KAF5392093.1"/>
    </source>
</evidence>
<keyword evidence="2" id="KW-1133">Transmembrane helix</keyword>
<dbReference type="PANTHER" id="PTHR41807:SF1">
    <property type="entry name" value="GLUTATHIONE TRANSFERASE 3"/>
    <property type="match status" value="1"/>
</dbReference>
<gene>
    <name evidence="4" type="ORF">D9757_003354</name>
</gene>